<dbReference type="Gene3D" id="3.80.10.10">
    <property type="entry name" value="Ribonuclease Inhibitor"/>
    <property type="match status" value="1"/>
</dbReference>
<dbReference type="PANTHER" id="PTHR13318:SF254">
    <property type="entry name" value="PROTEIN AMN1 HOMOLOG"/>
    <property type="match status" value="1"/>
</dbReference>
<dbReference type="Proteomes" id="UP000694845">
    <property type="component" value="Unplaced"/>
</dbReference>
<comment type="similarity">
    <text evidence="1">Belongs to the AMN1 family.</text>
</comment>
<dbReference type="SMART" id="SM00367">
    <property type="entry name" value="LRR_CC"/>
    <property type="match status" value="6"/>
</dbReference>
<dbReference type="RefSeq" id="XP_022094778.1">
    <property type="nucleotide sequence ID" value="XM_022239086.1"/>
</dbReference>
<gene>
    <name evidence="5" type="primary">LOC110981485</name>
</gene>
<reference evidence="5" key="1">
    <citation type="submission" date="2025-08" db="UniProtKB">
        <authorList>
            <consortium name="RefSeq"/>
        </authorList>
    </citation>
    <scope>IDENTIFICATION</scope>
</reference>
<dbReference type="KEGG" id="aplc:110981485"/>
<feature type="domain" description="F-box/LRR-repeat protein 15-like leucin rich repeat" evidence="3">
    <location>
        <begin position="73"/>
        <end position="151"/>
    </location>
</feature>
<evidence type="ECO:0000313" key="4">
    <source>
        <dbReference type="Proteomes" id="UP000694845"/>
    </source>
</evidence>
<keyword evidence="4" id="KW-1185">Reference proteome</keyword>
<dbReference type="InterPro" id="IPR006553">
    <property type="entry name" value="Leu-rich_rpt_Cys-con_subtyp"/>
</dbReference>
<dbReference type="Pfam" id="PF25372">
    <property type="entry name" value="DUF7885"/>
    <property type="match status" value="1"/>
</dbReference>
<sequence length="262" mass="29095">MADDLNNFAISSLLTLSVDKLLSVLPHHLSDVERLPPHIKNKLLHLMSKRGLVTDDVIDKVIHNGTKILDLGECDITDEGLNKLTVCKNLRKLDLNSAKESRTRVTSAGLQVVAQSCPLLQVLYLRRCLNVTDAGLIALAQNCRQLMEINIGGCRQITDSSLIAVGQNCRMLRSFNFSKSQVSDEGVIALAMGVCKQSLMEVHMDHCIHLTDDAVEAVVQFCPRISILLFHGCPCITDRSRQALEEIQGQQSHIKQVTWTIY</sequence>
<dbReference type="GO" id="GO:0031146">
    <property type="term" value="P:SCF-dependent proteasomal ubiquitin-dependent protein catabolic process"/>
    <property type="evidence" value="ECO:0007669"/>
    <property type="project" value="TreeGrafter"/>
</dbReference>
<organism evidence="4 5">
    <name type="scientific">Acanthaster planci</name>
    <name type="common">Crown-of-thorns starfish</name>
    <dbReference type="NCBI Taxonomy" id="133434"/>
    <lineage>
        <taxon>Eukaryota</taxon>
        <taxon>Metazoa</taxon>
        <taxon>Echinodermata</taxon>
        <taxon>Eleutherozoa</taxon>
        <taxon>Asterozoa</taxon>
        <taxon>Asteroidea</taxon>
        <taxon>Valvatacea</taxon>
        <taxon>Valvatida</taxon>
        <taxon>Acanthasteridae</taxon>
        <taxon>Acanthaster</taxon>
    </lineage>
</organism>
<dbReference type="OMA" id="MSWDGAG"/>
<evidence type="ECO:0000313" key="5">
    <source>
        <dbReference type="RefSeq" id="XP_022094778.1"/>
    </source>
</evidence>
<accession>A0A8B7YND1</accession>
<evidence type="ECO:0000259" key="3">
    <source>
        <dbReference type="Pfam" id="PF25372"/>
    </source>
</evidence>
<dbReference type="AlphaFoldDB" id="A0A8B7YND1"/>
<dbReference type="GeneID" id="110981485"/>
<protein>
    <recommendedName>
        <fullName evidence="2">Protein AMN1 homolog</fullName>
    </recommendedName>
</protein>
<proteinExistence type="inferred from homology"/>
<dbReference type="OrthoDB" id="10257471at2759"/>
<dbReference type="SUPFAM" id="SSF52047">
    <property type="entry name" value="RNI-like"/>
    <property type="match status" value="1"/>
</dbReference>
<evidence type="ECO:0000256" key="1">
    <source>
        <dbReference type="ARBA" id="ARBA00038257"/>
    </source>
</evidence>
<dbReference type="Pfam" id="PF13516">
    <property type="entry name" value="LRR_6"/>
    <property type="match status" value="1"/>
</dbReference>
<name>A0A8B7YND1_ACAPL</name>
<dbReference type="InterPro" id="IPR057207">
    <property type="entry name" value="FBXL15_LRR"/>
</dbReference>
<dbReference type="InterPro" id="IPR032675">
    <property type="entry name" value="LRR_dom_sf"/>
</dbReference>
<evidence type="ECO:0000256" key="2">
    <source>
        <dbReference type="ARBA" id="ARBA00039628"/>
    </source>
</evidence>
<dbReference type="InterPro" id="IPR001611">
    <property type="entry name" value="Leu-rich_rpt"/>
</dbReference>
<dbReference type="PANTHER" id="PTHR13318">
    <property type="entry name" value="PARTNER OF PAIRED, ISOFORM B-RELATED"/>
    <property type="match status" value="1"/>
</dbReference>
<dbReference type="GO" id="GO:0019005">
    <property type="term" value="C:SCF ubiquitin ligase complex"/>
    <property type="evidence" value="ECO:0007669"/>
    <property type="project" value="TreeGrafter"/>
</dbReference>